<protein>
    <recommendedName>
        <fullName evidence="4">Tripartite tricarboxylate transporter substrate binding protein</fullName>
    </recommendedName>
</protein>
<dbReference type="PIRSF" id="PIRSF017082">
    <property type="entry name" value="YflP"/>
    <property type="match status" value="1"/>
</dbReference>
<dbReference type="InterPro" id="IPR005064">
    <property type="entry name" value="BUG"/>
</dbReference>
<reference evidence="2" key="1">
    <citation type="submission" date="2021-03" db="EMBL/GenBank/DDBJ databases">
        <authorList>
            <person name="Peeters C."/>
        </authorList>
    </citation>
    <scope>NUCLEOTIDE SEQUENCE</scope>
    <source>
        <strain evidence="2">LMG 31506</strain>
    </source>
</reference>
<evidence type="ECO:0000313" key="3">
    <source>
        <dbReference type="Proteomes" id="UP000672934"/>
    </source>
</evidence>
<keyword evidence="3" id="KW-1185">Reference proteome</keyword>
<dbReference type="InterPro" id="IPR042100">
    <property type="entry name" value="Bug_dom1"/>
</dbReference>
<organism evidence="2 3">
    <name type="scientific">Cupriavidus yeoncheonensis</name>
    <dbReference type="NCBI Taxonomy" id="1462994"/>
    <lineage>
        <taxon>Bacteria</taxon>
        <taxon>Pseudomonadati</taxon>
        <taxon>Pseudomonadota</taxon>
        <taxon>Betaproteobacteria</taxon>
        <taxon>Burkholderiales</taxon>
        <taxon>Burkholderiaceae</taxon>
        <taxon>Cupriavidus</taxon>
    </lineage>
</organism>
<name>A0A916IS55_9BURK</name>
<comment type="caution">
    <text evidence="2">The sequence shown here is derived from an EMBL/GenBank/DDBJ whole genome shotgun (WGS) entry which is preliminary data.</text>
</comment>
<accession>A0A916IS55</accession>
<dbReference type="SUPFAM" id="SSF53850">
    <property type="entry name" value="Periplasmic binding protein-like II"/>
    <property type="match status" value="1"/>
</dbReference>
<dbReference type="RefSeq" id="WP_230426793.1">
    <property type="nucleotide sequence ID" value="NZ_CAJPUY010000005.1"/>
</dbReference>
<dbReference type="Gene3D" id="3.40.190.150">
    <property type="entry name" value="Bordetella uptake gene, domain 1"/>
    <property type="match status" value="1"/>
</dbReference>
<dbReference type="PROSITE" id="PS51318">
    <property type="entry name" value="TAT"/>
    <property type="match status" value="1"/>
</dbReference>
<dbReference type="EMBL" id="CAJPUY010000005">
    <property type="protein sequence ID" value="CAG2136564.1"/>
    <property type="molecule type" value="Genomic_DNA"/>
</dbReference>
<evidence type="ECO:0000256" key="1">
    <source>
        <dbReference type="ARBA" id="ARBA00006987"/>
    </source>
</evidence>
<dbReference type="PANTHER" id="PTHR42928">
    <property type="entry name" value="TRICARBOXYLATE-BINDING PROTEIN"/>
    <property type="match status" value="1"/>
</dbReference>
<sequence>MASKDKQADGLASASRRALLGAAGAAGAAWAGFGAGLALGLGLMPAALAAGTYPARPIEFWIPFPPGGPTDASLRALVAAAGKELDQRVVPINKPGAGATLAASVMAQTATPEGYVLSMVAANIFRMPHLQKTSYDPRKDFTYIIGLTNYRYGLVVRADARWKNLAEFLAYAKANPGKVSYGAVGIGSSGHIAMEKLARAVGTQFTFVPYKGGSEELMALLGGDIDAVLDPGWSQYAIAGKIRPLAIVGDSRFPRFKDVPTLKELGYDITASSLVGIVGPKGMDPAVVRRLHDAFRAATKDPAYIQSLEAIDLESVYLSHEAYTRFAAEQYEREKRTVQQLNIRLD</sequence>
<dbReference type="Pfam" id="PF03401">
    <property type="entry name" value="TctC"/>
    <property type="match status" value="1"/>
</dbReference>
<dbReference type="Gene3D" id="3.40.190.10">
    <property type="entry name" value="Periplasmic binding protein-like II"/>
    <property type="match status" value="1"/>
</dbReference>
<proteinExistence type="inferred from homology"/>
<evidence type="ECO:0008006" key="4">
    <source>
        <dbReference type="Google" id="ProtNLM"/>
    </source>
</evidence>
<evidence type="ECO:0000313" key="2">
    <source>
        <dbReference type="EMBL" id="CAG2136564.1"/>
    </source>
</evidence>
<dbReference type="PANTHER" id="PTHR42928:SF5">
    <property type="entry name" value="BLR1237 PROTEIN"/>
    <property type="match status" value="1"/>
</dbReference>
<dbReference type="AlphaFoldDB" id="A0A916IS55"/>
<dbReference type="Proteomes" id="UP000672934">
    <property type="component" value="Unassembled WGS sequence"/>
</dbReference>
<comment type="similarity">
    <text evidence="1">Belongs to the UPF0065 (bug) family.</text>
</comment>
<dbReference type="InterPro" id="IPR006311">
    <property type="entry name" value="TAT_signal"/>
</dbReference>
<gene>
    <name evidence="2" type="ORF">LMG31506_01685</name>
</gene>
<dbReference type="CDD" id="cd07012">
    <property type="entry name" value="PBP2_Bug_TTT"/>
    <property type="match status" value="1"/>
</dbReference>